<dbReference type="AlphaFoldDB" id="A0AAE1DYT2"/>
<gene>
    <name evidence="1" type="ORF">RRG08_036673</name>
</gene>
<evidence type="ECO:0000313" key="2">
    <source>
        <dbReference type="Proteomes" id="UP001283361"/>
    </source>
</evidence>
<name>A0AAE1DYT2_9GAST</name>
<reference evidence="1" key="1">
    <citation type="journal article" date="2023" name="G3 (Bethesda)">
        <title>A reference genome for the long-term kleptoplast-retaining sea slug Elysia crispata morphotype clarki.</title>
        <authorList>
            <person name="Eastman K.E."/>
            <person name="Pendleton A.L."/>
            <person name="Shaikh M.A."/>
            <person name="Suttiyut T."/>
            <person name="Ogas R."/>
            <person name="Tomko P."/>
            <person name="Gavelis G."/>
            <person name="Widhalm J.R."/>
            <person name="Wisecaver J.H."/>
        </authorList>
    </citation>
    <scope>NUCLEOTIDE SEQUENCE</scope>
    <source>
        <strain evidence="1">ECLA1</strain>
    </source>
</reference>
<dbReference type="EMBL" id="JAWDGP010001955">
    <property type="protein sequence ID" value="KAK3786568.1"/>
    <property type="molecule type" value="Genomic_DNA"/>
</dbReference>
<accession>A0AAE1DYT2</accession>
<organism evidence="1 2">
    <name type="scientific">Elysia crispata</name>
    <name type="common">lettuce slug</name>
    <dbReference type="NCBI Taxonomy" id="231223"/>
    <lineage>
        <taxon>Eukaryota</taxon>
        <taxon>Metazoa</taxon>
        <taxon>Spiralia</taxon>
        <taxon>Lophotrochozoa</taxon>
        <taxon>Mollusca</taxon>
        <taxon>Gastropoda</taxon>
        <taxon>Heterobranchia</taxon>
        <taxon>Euthyneura</taxon>
        <taxon>Panpulmonata</taxon>
        <taxon>Sacoglossa</taxon>
        <taxon>Placobranchoidea</taxon>
        <taxon>Plakobranchidae</taxon>
        <taxon>Elysia</taxon>
    </lineage>
</organism>
<sequence>MYQRRESKKSSFVFVIFDNPSLLIGKLARFCWSRTLNGISPISMMSLCTLQAKQYPHKEYKNALARLGPVERRYGLRGAPPVLAKTPSFLKLNSSCSGVRIREVTASPMDVSITTSTTAVDKKSCLV</sequence>
<dbReference type="Proteomes" id="UP001283361">
    <property type="component" value="Unassembled WGS sequence"/>
</dbReference>
<keyword evidence="2" id="KW-1185">Reference proteome</keyword>
<evidence type="ECO:0000313" key="1">
    <source>
        <dbReference type="EMBL" id="KAK3786568.1"/>
    </source>
</evidence>
<comment type="caution">
    <text evidence="1">The sequence shown here is derived from an EMBL/GenBank/DDBJ whole genome shotgun (WGS) entry which is preliminary data.</text>
</comment>
<proteinExistence type="predicted"/>
<protein>
    <submittedName>
        <fullName evidence="1">Uncharacterized protein</fullName>
    </submittedName>
</protein>